<accession>A0A5J4QK43</accession>
<evidence type="ECO:0000256" key="1">
    <source>
        <dbReference type="PROSITE-ProRule" id="PRU10141"/>
    </source>
</evidence>
<dbReference type="Gene3D" id="3.30.200.20">
    <property type="entry name" value="Phosphorylase Kinase, domain 1"/>
    <property type="match status" value="1"/>
</dbReference>
<feature type="binding site" evidence="1">
    <location>
        <position position="57"/>
    </location>
    <ligand>
        <name>ATP</name>
        <dbReference type="ChEBI" id="CHEBI:30616"/>
    </ligand>
</feature>
<dbReference type="InterPro" id="IPR011009">
    <property type="entry name" value="Kinase-like_dom_sf"/>
</dbReference>
<reference evidence="2 3" key="1">
    <citation type="submission" date="2019-03" db="EMBL/GenBank/DDBJ databases">
        <title>Single cell metagenomics reveals metabolic interactions within the superorganism composed of flagellate Streblomastix strix and complex community of Bacteroidetes bacteria on its surface.</title>
        <authorList>
            <person name="Treitli S.C."/>
            <person name="Kolisko M."/>
            <person name="Husnik F."/>
            <person name="Keeling P."/>
            <person name="Hampl V."/>
        </authorList>
    </citation>
    <scope>NUCLEOTIDE SEQUENCE [LARGE SCALE GENOMIC DNA]</scope>
    <source>
        <strain evidence="2">ST1C</strain>
    </source>
</reference>
<gene>
    <name evidence="2" type="ORF">EZS28_054622</name>
</gene>
<evidence type="ECO:0000313" key="3">
    <source>
        <dbReference type="Proteomes" id="UP000324800"/>
    </source>
</evidence>
<keyword evidence="1" id="KW-0067">ATP-binding</keyword>
<evidence type="ECO:0000313" key="2">
    <source>
        <dbReference type="EMBL" id="KAA6320933.1"/>
    </source>
</evidence>
<dbReference type="Proteomes" id="UP000324800">
    <property type="component" value="Unassembled WGS sequence"/>
</dbReference>
<proteinExistence type="predicted"/>
<dbReference type="SUPFAM" id="SSF56112">
    <property type="entry name" value="Protein kinase-like (PK-like)"/>
    <property type="match status" value="1"/>
</dbReference>
<comment type="caution">
    <text evidence="2">The sequence shown here is derived from an EMBL/GenBank/DDBJ whole genome shotgun (WGS) entry which is preliminary data.</text>
</comment>
<sequence length="89" mass="10057">MSNFGQQPTGEKEQLIEKDKEILQNQLGFQEPNYIGTGSFSRVYRVKDTDGTFLAIKVQNQEEYSDQEFAVAGSLVTIPSSYFIKTQAK</sequence>
<dbReference type="PROSITE" id="PS00107">
    <property type="entry name" value="PROTEIN_KINASE_ATP"/>
    <property type="match status" value="1"/>
</dbReference>
<organism evidence="2 3">
    <name type="scientific">Streblomastix strix</name>
    <dbReference type="NCBI Taxonomy" id="222440"/>
    <lineage>
        <taxon>Eukaryota</taxon>
        <taxon>Metamonada</taxon>
        <taxon>Preaxostyla</taxon>
        <taxon>Oxymonadida</taxon>
        <taxon>Streblomastigidae</taxon>
        <taxon>Streblomastix</taxon>
    </lineage>
</organism>
<dbReference type="OrthoDB" id="4062651at2759"/>
<dbReference type="InterPro" id="IPR017441">
    <property type="entry name" value="Protein_kinase_ATP_BS"/>
</dbReference>
<dbReference type="GO" id="GO:0005524">
    <property type="term" value="F:ATP binding"/>
    <property type="evidence" value="ECO:0007669"/>
    <property type="project" value="UniProtKB-UniRule"/>
</dbReference>
<keyword evidence="1" id="KW-0547">Nucleotide-binding</keyword>
<dbReference type="AlphaFoldDB" id="A0A5J4QK43"/>
<name>A0A5J4QK43_9EUKA</name>
<dbReference type="EMBL" id="SNRW01045392">
    <property type="protein sequence ID" value="KAA6320933.1"/>
    <property type="molecule type" value="Genomic_DNA"/>
</dbReference>
<protein>
    <recommendedName>
        <fullName evidence="4">Protein kinase domain-containing protein</fullName>
    </recommendedName>
</protein>
<evidence type="ECO:0008006" key="4">
    <source>
        <dbReference type="Google" id="ProtNLM"/>
    </source>
</evidence>